<reference evidence="1" key="1">
    <citation type="submission" date="2023-11" db="EMBL/GenBank/DDBJ databases">
        <title>Gracilibacillus pellucida a moderately halophilic bacterium isolated from saline soil in Xinjiang province.</title>
        <authorList>
            <person name="Zhang Z."/>
            <person name="Tan F."/>
            <person name="Wang Y."/>
            <person name="Xia M."/>
        </authorList>
    </citation>
    <scope>NUCLEOTIDE SEQUENCE</scope>
    <source>
        <strain evidence="1">S3-1-1</strain>
    </source>
</reference>
<dbReference type="EMBL" id="JAWZSR010000002">
    <property type="protein sequence ID" value="MDX8045129.1"/>
    <property type="molecule type" value="Genomic_DNA"/>
</dbReference>
<organism evidence="1 2">
    <name type="scientific">Gracilibacillus pellucidus</name>
    <dbReference type="NCBI Taxonomy" id="3095368"/>
    <lineage>
        <taxon>Bacteria</taxon>
        <taxon>Bacillati</taxon>
        <taxon>Bacillota</taxon>
        <taxon>Bacilli</taxon>
        <taxon>Bacillales</taxon>
        <taxon>Bacillaceae</taxon>
        <taxon>Gracilibacillus</taxon>
    </lineage>
</organism>
<accession>A0ACC6M2E4</accession>
<dbReference type="Proteomes" id="UP001277972">
    <property type="component" value="Unassembled WGS sequence"/>
</dbReference>
<name>A0ACC6M2E4_9BACI</name>
<comment type="caution">
    <text evidence="1">The sequence shown here is derived from an EMBL/GenBank/DDBJ whole genome shotgun (WGS) entry which is preliminary data.</text>
</comment>
<protein>
    <submittedName>
        <fullName evidence="1">ROK family transcriptional regulator</fullName>
    </submittedName>
</protein>
<keyword evidence="2" id="KW-1185">Reference proteome</keyword>
<sequence length="395" mass="42343">MQRGSFQWMKSINKSIVLNKIRTEGSISRAQIAKETQLTPPTVGSIVKELLAQGLIKESQLGASQGGRKPTMLVLNTKGFYIIGIDVGPAAVRFIISDLSGSIVDEMEQAITHSIQKNSFLSMLTNGVEQLMQRHKSLQFIGIGVAMHGVVDAETGMSIFAPNLNLRNLPIKEYLENAFHLEVKVENDAKLLALGEAWFNNQMTNKSMIAVNVGRGIGAGIVINGQLYSGEHGIAGEIGHMMIDLHGEKCTCGNNGCLQTIASGPAIAERMVELLEEGNPSSLASYQEPVTAEMIHKEATKGDRLAKEVLNETGTYLGIALTNLIHVFNPSAIIIGGGVAKAEAFILQPIKETIRSKAISEQAKNTPVLLASLGEYGSSLGAVALILSDIFEPVV</sequence>
<proteinExistence type="predicted"/>
<evidence type="ECO:0000313" key="1">
    <source>
        <dbReference type="EMBL" id="MDX8045129.1"/>
    </source>
</evidence>
<gene>
    <name evidence="1" type="ORF">SH601_03935</name>
</gene>
<evidence type="ECO:0000313" key="2">
    <source>
        <dbReference type="Proteomes" id="UP001277972"/>
    </source>
</evidence>